<dbReference type="Gene3D" id="3.40.47.10">
    <property type="match status" value="1"/>
</dbReference>
<keyword evidence="6" id="KW-1185">Reference proteome</keyword>
<dbReference type="Gene3D" id="2.40.50.840">
    <property type="match status" value="1"/>
</dbReference>
<evidence type="ECO:0000313" key="6">
    <source>
        <dbReference type="Proteomes" id="UP001107961"/>
    </source>
</evidence>
<comment type="similarity">
    <text evidence="1">Belongs to the thiolase-like superfamily. Thiolase family.</text>
</comment>
<dbReference type="EMBL" id="JAJVKT010000030">
    <property type="protein sequence ID" value="MCE7510803.1"/>
    <property type="molecule type" value="Genomic_DNA"/>
</dbReference>
<dbReference type="Proteomes" id="UP001107961">
    <property type="component" value="Unassembled WGS sequence"/>
</dbReference>
<evidence type="ECO:0000259" key="4">
    <source>
        <dbReference type="Pfam" id="PF18313"/>
    </source>
</evidence>
<dbReference type="AlphaFoldDB" id="A0A9Q3W9P4"/>
<evidence type="ECO:0000256" key="3">
    <source>
        <dbReference type="ARBA" id="ARBA00023315"/>
    </source>
</evidence>
<evidence type="ECO:0000256" key="1">
    <source>
        <dbReference type="ARBA" id="ARBA00010982"/>
    </source>
</evidence>
<sequence length="512" mass="55645">MIDKSRVPVIVGAHQITDTLTPPDTARGPKALLVDAVRGAATDCGAPEILREVDHLTVVRLFSDTLPRFASPFGRMNNPPWSVANAIGATPREMRYTTAGGHTPQTVVSHFCREISEGRSACAVLVGAEALRTQLAAIRAGLELDWAEEAPDEPESFGIERASFSELEDKYGLNAAIYGYPIIEQAIRQDRGLSMDQHQFGMGRLMARLAAVARDNPLATRRWGPDAHEISTHSDKNPYVGFPYTKLMNSNVYVDQSAALILCSAELADRHGIAENKRVYLHGCAAGNDHWYVSERAELHRSPAIRGVVRRAMERAGVGVDDLSFFDIYSCFPSAVQIASREIGLAEDDPRNVTVTGGLPFFGGPGNNFVTHSIVQMVQQLRATPGRYGLVTANGSYLAKHAAGVYSTRPLEHTDEVDGSEGLQAELDQIPKAPLTDKVEGPARIESYTLAVGRNGPTASIILGRLVRDDRRFIANTQPDPSLLLRMMQNDYVGATGAVRVVDGKCRFFPGG</sequence>
<dbReference type="PANTHER" id="PTHR18919:SF139">
    <property type="entry name" value="THIOLASE-LIKE PROTEIN TYPE 1 ADDITIONAL C-TERMINAL DOMAIN-CONTAINING PROTEIN"/>
    <property type="match status" value="1"/>
</dbReference>
<dbReference type="GO" id="GO:0016746">
    <property type="term" value="F:acyltransferase activity"/>
    <property type="evidence" value="ECO:0007669"/>
    <property type="project" value="UniProtKB-KW"/>
</dbReference>
<proteinExistence type="inferred from homology"/>
<accession>A0A9Q3W9P4</accession>
<keyword evidence="3" id="KW-0012">Acyltransferase</keyword>
<dbReference type="RefSeq" id="WP_080531556.1">
    <property type="nucleotide sequence ID" value="NZ_CP012331.1"/>
</dbReference>
<keyword evidence="2" id="KW-0808">Transferase</keyword>
<name>A0A9Q3W9P4_9GAMM</name>
<dbReference type="Pfam" id="PF18313">
    <property type="entry name" value="TLP1_add_C"/>
    <property type="match status" value="1"/>
</dbReference>
<dbReference type="SUPFAM" id="SSF53901">
    <property type="entry name" value="Thiolase-like"/>
    <property type="match status" value="1"/>
</dbReference>
<organism evidence="5 6">
    <name type="scientific">Alloalcanivorax xenomutans</name>
    <dbReference type="NCBI Taxonomy" id="1094342"/>
    <lineage>
        <taxon>Bacteria</taxon>
        <taxon>Pseudomonadati</taxon>
        <taxon>Pseudomonadota</taxon>
        <taxon>Gammaproteobacteria</taxon>
        <taxon>Oceanospirillales</taxon>
        <taxon>Alcanivoracaceae</taxon>
        <taxon>Alloalcanivorax</taxon>
    </lineage>
</organism>
<feature type="domain" description="Thiolase-like protein type 1 additional C-terminal" evidence="4">
    <location>
        <begin position="423"/>
        <end position="500"/>
    </location>
</feature>
<evidence type="ECO:0000256" key="2">
    <source>
        <dbReference type="ARBA" id="ARBA00022679"/>
    </source>
</evidence>
<dbReference type="InterPro" id="IPR040771">
    <property type="entry name" value="TLP1_add_C"/>
</dbReference>
<gene>
    <name evidence="5" type="ORF">LZG35_19365</name>
</gene>
<protein>
    <submittedName>
        <fullName evidence="5">Acetyl-CoA acetyltransferase</fullName>
    </submittedName>
</protein>
<dbReference type="PANTHER" id="PTHR18919">
    <property type="entry name" value="ACETYL-COA C-ACYLTRANSFERASE"/>
    <property type="match status" value="1"/>
</dbReference>
<comment type="caution">
    <text evidence="5">The sequence shown here is derived from an EMBL/GenBank/DDBJ whole genome shotgun (WGS) entry which is preliminary data.</text>
</comment>
<reference evidence="5" key="1">
    <citation type="submission" date="2022-01" db="EMBL/GenBank/DDBJ databases">
        <authorList>
            <person name="Karlyshev A.V."/>
            <person name="Jaspars M."/>
        </authorList>
    </citation>
    <scope>NUCLEOTIDE SEQUENCE</scope>
    <source>
        <strain evidence="5">AGSA3-2</strain>
    </source>
</reference>
<dbReference type="InterPro" id="IPR016039">
    <property type="entry name" value="Thiolase-like"/>
</dbReference>
<dbReference type="KEGG" id="axe:P40_18585"/>
<evidence type="ECO:0000313" key="5">
    <source>
        <dbReference type="EMBL" id="MCE7510803.1"/>
    </source>
</evidence>